<gene>
    <name evidence="11" type="ORF">PPG34_09035</name>
</gene>
<dbReference type="EMBL" id="JAQOUE010000001">
    <property type="protein sequence ID" value="MDT7042497.1"/>
    <property type="molecule type" value="Genomic_DNA"/>
</dbReference>
<evidence type="ECO:0000256" key="6">
    <source>
        <dbReference type="ARBA" id="ARBA00023136"/>
    </source>
</evidence>
<reference evidence="11 12" key="1">
    <citation type="journal article" date="2023" name="ISME J.">
        <title>Cultivation and genomic characterization of novel and ubiquitous marine nitrite-oxidizing bacteria from the Nitrospirales.</title>
        <authorList>
            <person name="Mueller A.J."/>
            <person name="Daebeler A."/>
            <person name="Herbold C.W."/>
            <person name="Kirkegaard R.H."/>
            <person name="Daims H."/>
        </authorList>
    </citation>
    <scope>NUCLEOTIDE SEQUENCE [LARGE SCALE GENOMIC DNA]</scope>
    <source>
        <strain evidence="11 12">EB</strain>
    </source>
</reference>
<keyword evidence="12" id="KW-1185">Reference proteome</keyword>
<dbReference type="RefSeq" id="WP_313832909.1">
    <property type="nucleotide sequence ID" value="NZ_JAQOUE010000001.1"/>
</dbReference>
<evidence type="ECO:0000259" key="9">
    <source>
        <dbReference type="Pfam" id="PF21082"/>
    </source>
</evidence>
<evidence type="ECO:0000256" key="1">
    <source>
        <dbReference type="ARBA" id="ARBA00004651"/>
    </source>
</evidence>
<feature type="domain" description="Mechanosensitive ion channel transmembrane helices 2/3" evidence="10">
    <location>
        <begin position="150"/>
        <end position="191"/>
    </location>
</feature>
<dbReference type="InterPro" id="IPR011066">
    <property type="entry name" value="MscS_channel_C_sf"/>
</dbReference>
<dbReference type="Pfam" id="PF21082">
    <property type="entry name" value="MS_channel_3rd"/>
    <property type="match status" value="1"/>
</dbReference>
<dbReference type="Gene3D" id="3.30.70.100">
    <property type="match status" value="1"/>
</dbReference>
<comment type="subcellular location">
    <subcellularLocation>
        <location evidence="1">Cell membrane</location>
        <topology evidence="1">Multi-pass membrane protein</topology>
    </subcellularLocation>
</comment>
<dbReference type="InterPro" id="IPR023408">
    <property type="entry name" value="MscS_beta-dom_sf"/>
</dbReference>
<dbReference type="Gene3D" id="1.10.287.1260">
    <property type="match status" value="1"/>
</dbReference>
<evidence type="ECO:0000256" key="4">
    <source>
        <dbReference type="ARBA" id="ARBA00022692"/>
    </source>
</evidence>
<evidence type="ECO:0000259" key="8">
    <source>
        <dbReference type="Pfam" id="PF00924"/>
    </source>
</evidence>
<dbReference type="PROSITE" id="PS01246">
    <property type="entry name" value="UPF0003"/>
    <property type="match status" value="1"/>
</dbReference>
<proteinExistence type="inferred from homology"/>
<protein>
    <submittedName>
        <fullName evidence="11">Mechanosensitive ion channel family protein</fullName>
    </submittedName>
</protein>
<evidence type="ECO:0000313" key="11">
    <source>
        <dbReference type="EMBL" id="MDT7042497.1"/>
    </source>
</evidence>
<dbReference type="PANTHER" id="PTHR43634">
    <property type="entry name" value="OW CONDUCTANCE MECHANOSENSITIVE CHANNEL"/>
    <property type="match status" value="1"/>
</dbReference>
<dbReference type="Pfam" id="PF00924">
    <property type="entry name" value="MS_channel_2nd"/>
    <property type="match status" value="1"/>
</dbReference>
<evidence type="ECO:0000256" key="3">
    <source>
        <dbReference type="ARBA" id="ARBA00022475"/>
    </source>
</evidence>
<organism evidence="11 12">
    <name type="scientific">Candidatus Nitronereus thalassa</name>
    <dbReference type="NCBI Taxonomy" id="3020898"/>
    <lineage>
        <taxon>Bacteria</taxon>
        <taxon>Pseudomonadati</taxon>
        <taxon>Nitrospirota</taxon>
        <taxon>Nitrospiria</taxon>
        <taxon>Nitrospirales</taxon>
        <taxon>Nitrospiraceae</taxon>
        <taxon>Candidatus Nitronereus</taxon>
    </lineage>
</organism>
<dbReference type="SUPFAM" id="SSF82861">
    <property type="entry name" value="Mechanosensitive channel protein MscS (YggB), transmembrane region"/>
    <property type="match status" value="1"/>
</dbReference>
<feature type="transmembrane region" description="Helical" evidence="7">
    <location>
        <begin position="147"/>
        <end position="166"/>
    </location>
</feature>
<comment type="caution">
    <text evidence="11">The sequence shown here is derived from an EMBL/GenBank/DDBJ whole genome shotgun (WGS) entry which is preliminary data.</text>
</comment>
<keyword evidence="5 7" id="KW-1133">Transmembrane helix</keyword>
<dbReference type="InterPro" id="IPR006686">
    <property type="entry name" value="MscS_channel_CS"/>
</dbReference>
<dbReference type="Pfam" id="PF21088">
    <property type="entry name" value="MS_channel_1st"/>
    <property type="match status" value="1"/>
</dbReference>
<feature type="transmembrane region" description="Helical" evidence="7">
    <location>
        <begin position="172"/>
        <end position="205"/>
    </location>
</feature>
<keyword evidence="4 7" id="KW-0812">Transmembrane</keyword>
<comment type="similarity">
    <text evidence="2">Belongs to the MscS (TC 1.A.23) family.</text>
</comment>
<sequence length="390" mass="43492">MESFQAFGEEFGIVWNTGVFGVSVGEVVTALLIFLLFLAIRRVFFRLIVTSLKGLTRRTKTDIDDQLLDAIEKPLELGFVIVGLYVGGQVLPLSPDAENIFEKLIRSFIALTLFWGIFRAIDPLSSLMDRGIEMMGSLSMRDTMKGFFVKLAKFIVVALGIAAVFQEWGFNVAAVLGSLGLVGMAVALGAKDFIANLFAGLTIFLDRMFEKGNWIQTPDVDGTVEDIGFRATKIRRFDKALVTIPNARLAGEALINFSRMTNRRIYWKIGVEYRTTKEQLHHIIQDILAYVKSCEDFETNPERTKTFVFMDSFGASSIDIMLYCFTVTTEWGEWLACKERLAYKVKDIVEGHGAAFAFPSTSLYVETLPFGTPEPFPIPAQPASPRSSAS</sequence>
<dbReference type="SUPFAM" id="SSF50182">
    <property type="entry name" value="Sm-like ribonucleoproteins"/>
    <property type="match status" value="1"/>
</dbReference>
<dbReference type="Proteomes" id="UP001250932">
    <property type="component" value="Unassembled WGS sequence"/>
</dbReference>
<feature type="transmembrane region" description="Helical" evidence="7">
    <location>
        <begin position="20"/>
        <end position="40"/>
    </location>
</feature>
<evidence type="ECO:0000256" key="2">
    <source>
        <dbReference type="ARBA" id="ARBA00008017"/>
    </source>
</evidence>
<evidence type="ECO:0000256" key="7">
    <source>
        <dbReference type="SAM" id="Phobius"/>
    </source>
</evidence>
<accession>A0ABU3K810</accession>
<keyword evidence="3" id="KW-1003">Cell membrane</keyword>
<dbReference type="InterPro" id="IPR045042">
    <property type="entry name" value="YnaI-like"/>
</dbReference>
<evidence type="ECO:0000259" key="10">
    <source>
        <dbReference type="Pfam" id="PF21088"/>
    </source>
</evidence>
<dbReference type="InterPro" id="IPR010920">
    <property type="entry name" value="LSM_dom_sf"/>
</dbReference>
<name>A0ABU3K810_9BACT</name>
<dbReference type="PANTHER" id="PTHR43634:SF2">
    <property type="entry name" value="LOW CONDUCTANCE MECHANOSENSITIVE CHANNEL YNAI"/>
    <property type="match status" value="1"/>
</dbReference>
<feature type="domain" description="Mechanosensitive ion channel MscS C-terminal" evidence="9">
    <location>
        <begin position="267"/>
        <end position="355"/>
    </location>
</feature>
<dbReference type="InterPro" id="IPR006685">
    <property type="entry name" value="MscS_channel_2nd"/>
</dbReference>
<dbReference type="InterPro" id="IPR049278">
    <property type="entry name" value="MS_channel_C"/>
</dbReference>
<dbReference type="InterPro" id="IPR049142">
    <property type="entry name" value="MS_channel_1st"/>
</dbReference>
<evidence type="ECO:0000313" key="12">
    <source>
        <dbReference type="Proteomes" id="UP001250932"/>
    </source>
</evidence>
<dbReference type="SUPFAM" id="SSF82689">
    <property type="entry name" value="Mechanosensitive channel protein MscS (YggB), C-terminal domain"/>
    <property type="match status" value="1"/>
</dbReference>
<keyword evidence="6 7" id="KW-0472">Membrane</keyword>
<evidence type="ECO:0000256" key="5">
    <source>
        <dbReference type="ARBA" id="ARBA00022989"/>
    </source>
</evidence>
<feature type="domain" description="Mechanosensitive ion channel MscS" evidence="8">
    <location>
        <begin position="192"/>
        <end position="259"/>
    </location>
</feature>
<dbReference type="InterPro" id="IPR011014">
    <property type="entry name" value="MscS_channel_TM-2"/>
</dbReference>
<dbReference type="Gene3D" id="2.30.30.60">
    <property type="match status" value="1"/>
</dbReference>